<organism evidence="2 3">
    <name type="scientific">Aphis craccivora</name>
    <name type="common">Cowpea aphid</name>
    <dbReference type="NCBI Taxonomy" id="307492"/>
    <lineage>
        <taxon>Eukaryota</taxon>
        <taxon>Metazoa</taxon>
        <taxon>Ecdysozoa</taxon>
        <taxon>Arthropoda</taxon>
        <taxon>Hexapoda</taxon>
        <taxon>Insecta</taxon>
        <taxon>Pterygota</taxon>
        <taxon>Neoptera</taxon>
        <taxon>Paraneoptera</taxon>
        <taxon>Hemiptera</taxon>
        <taxon>Sternorrhyncha</taxon>
        <taxon>Aphidomorpha</taxon>
        <taxon>Aphidoidea</taxon>
        <taxon>Aphididae</taxon>
        <taxon>Aphidini</taxon>
        <taxon>Aphis</taxon>
        <taxon>Aphis</taxon>
    </lineage>
</organism>
<dbReference type="SUPFAM" id="SSF50249">
    <property type="entry name" value="Nucleic acid-binding proteins"/>
    <property type="match status" value="1"/>
</dbReference>
<protein>
    <recommendedName>
        <fullName evidence="4">OB domain-containing protein</fullName>
    </recommendedName>
</protein>
<name>A0A6G0YM61_APHCR</name>
<evidence type="ECO:0000256" key="1">
    <source>
        <dbReference type="SAM" id="MobiDB-lite"/>
    </source>
</evidence>
<dbReference type="OrthoDB" id="6612711at2759"/>
<feature type="region of interest" description="Disordered" evidence="1">
    <location>
        <begin position="266"/>
        <end position="286"/>
    </location>
</feature>
<feature type="compositionally biased region" description="Polar residues" evidence="1">
    <location>
        <begin position="266"/>
        <end position="283"/>
    </location>
</feature>
<dbReference type="AlphaFoldDB" id="A0A6G0YM61"/>
<gene>
    <name evidence="2" type="ORF">FWK35_00012493</name>
</gene>
<evidence type="ECO:0008006" key="4">
    <source>
        <dbReference type="Google" id="ProtNLM"/>
    </source>
</evidence>
<dbReference type="Proteomes" id="UP000478052">
    <property type="component" value="Unassembled WGS sequence"/>
</dbReference>
<dbReference type="EMBL" id="VUJU01003352">
    <property type="protein sequence ID" value="KAF0758222.1"/>
    <property type="molecule type" value="Genomic_DNA"/>
</dbReference>
<sequence>MKLLFDLLTNYETFIYVLPVYKYKLNIAKILQSKMEVVKIKNLNKSHMNKAFIVKGRVKYTKLENNKNWNIKHLNSIIFDDSSEIQVMAYEHCDMVSRQLKNGNVVEIKNGKLIDNKNNKKTKHKYMIMLDSHSIITTINKDEVNNDDFPVHKYTSGAVLKTILPGMIIDVNGVLVQLNRDTSINSESKIFRKGIIKVDSTEIEVRFFGKKAEKLYNVGDKLFLCRVKYIAFQGCEYLSVESSSNVRCRQNQQSRHVPADLKDFTTGLSDQKQSTSGSTPCNKNSERSHECIDFTMLCFLFIYYFFVSVYTRTCQNNASIFNFSNFSDFTIRSPDQKQSTSGSTSSIKRRIQDFYVEEVTSKIIKIDEPKESFSDEKFTKVVLNLLKNIKNNKEVVKLLNYGNQIKD</sequence>
<evidence type="ECO:0000313" key="3">
    <source>
        <dbReference type="Proteomes" id="UP000478052"/>
    </source>
</evidence>
<dbReference type="Gene3D" id="2.40.50.140">
    <property type="entry name" value="Nucleic acid-binding proteins"/>
    <property type="match status" value="1"/>
</dbReference>
<proteinExistence type="predicted"/>
<comment type="caution">
    <text evidence="2">The sequence shown here is derived from an EMBL/GenBank/DDBJ whole genome shotgun (WGS) entry which is preliminary data.</text>
</comment>
<reference evidence="2 3" key="1">
    <citation type="submission" date="2019-08" db="EMBL/GenBank/DDBJ databases">
        <title>Whole genome of Aphis craccivora.</title>
        <authorList>
            <person name="Voronova N.V."/>
            <person name="Shulinski R.S."/>
            <person name="Bandarenka Y.V."/>
            <person name="Zhorov D.G."/>
            <person name="Warner D."/>
        </authorList>
    </citation>
    <scope>NUCLEOTIDE SEQUENCE [LARGE SCALE GENOMIC DNA]</scope>
    <source>
        <strain evidence="2">180601</strain>
        <tissue evidence="2">Whole Body</tissue>
    </source>
</reference>
<dbReference type="InterPro" id="IPR012340">
    <property type="entry name" value="NA-bd_OB-fold"/>
</dbReference>
<keyword evidence="3" id="KW-1185">Reference proteome</keyword>
<evidence type="ECO:0000313" key="2">
    <source>
        <dbReference type="EMBL" id="KAF0758222.1"/>
    </source>
</evidence>
<accession>A0A6G0YM61</accession>